<keyword evidence="3" id="KW-1185">Reference proteome</keyword>
<evidence type="ECO:0000313" key="2">
    <source>
        <dbReference type="EMBL" id="CAI5780034.1"/>
    </source>
</evidence>
<evidence type="ECO:0000313" key="3">
    <source>
        <dbReference type="Proteomes" id="UP001178461"/>
    </source>
</evidence>
<dbReference type="Proteomes" id="UP001178461">
    <property type="component" value="Chromosome 7"/>
</dbReference>
<sequence>MRCARPPGSPSTPLHAEAKLLPSLRCSGAGSDPLRDPPLPLNWAGAGSDGRPDWREGEVEEEKEGWAEPCGAGQRVGGRKGSGSGLCALEIFY</sequence>
<accession>A0AA35KM04</accession>
<proteinExistence type="predicted"/>
<protein>
    <submittedName>
        <fullName evidence="2">Uncharacterized protein</fullName>
    </submittedName>
</protein>
<organism evidence="2 3">
    <name type="scientific">Podarcis lilfordi</name>
    <name type="common">Lilford's wall lizard</name>
    <dbReference type="NCBI Taxonomy" id="74358"/>
    <lineage>
        <taxon>Eukaryota</taxon>
        <taxon>Metazoa</taxon>
        <taxon>Chordata</taxon>
        <taxon>Craniata</taxon>
        <taxon>Vertebrata</taxon>
        <taxon>Euteleostomi</taxon>
        <taxon>Lepidosauria</taxon>
        <taxon>Squamata</taxon>
        <taxon>Bifurcata</taxon>
        <taxon>Unidentata</taxon>
        <taxon>Episquamata</taxon>
        <taxon>Laterata</taxon>
        <taxon>Lacertibaenia</taxon>
        <taxon>Lacertidae</taxon>
        <taxon>Podarcis</taxon>
    </lineage>
</organism>
<reference evidence="2" key="1">
    <citation type="submission" date="2022-12" db="EMBL/GenBank/DDBJ databases">
        <authorList>
            <person name="Alioto T."/>
            <person name="Alioto T."/>
            <person name="Gomez Garrido J."/>
        </authorList>
    </citation>
    <scope>NUCLEOTIDE SEQUENCE</scope>
</reference>
<evidence type="ECO:0000256" key="1">
    <source>
        <dbReference type="SAM" id="MobiDB-lite"/>
    </source>
</evidence>
<gene>
    <name evidence="2" type="ORF">PODLI_1B007554</name>
</gene>
<feature type="region of interest" description="Disordered" evidence="1">
    <location>
        <begin position="25"/>
        <end position="81"/>
    </location>
</feature>
<name>A0AA35KM04_9SAUR</name>
<dbReference type="EMBL" id="OX395132">
    <property type="protein sequence ID" value="CAI5780034.1"/>
    <property type="molecule type" value="Genomic_DNA"/>
</dbReference>
<dbReference type="AlphaFoldDB" id="A0AA35KM04"/>